<evidence type="ECO:0000313" key="2">
    <source>
        <dbReference type="Proteomes" id="UP000261931"/>
    </source>
</evidence>
<keyword evidence="2" id="KW-1185">Reference proteome</keyword>
<gene>
    <name evidence="1" type="ORF">DY262_18305</name>
</gene>
<proteinExistence type="predicted"/>
<reference evidence="1 2" key="1">
    <citation type="submission" date="2018-08" db="EMBL/GenBank/DDBJ databases">
        <title>Hydrogenophaga sp. LA-38 isolated from sludge.</title>
        <authorList>
            <person name="Im W.-T."/>
        </authorList>
    </citation>
    <scope>NUCLEOTIDE SEQUENCE [LARGE SCALE GENOMIC DNA]</scope>
    <source>
        <strain evidence="1 2">LA-38</strain>
    </source>
</reference>
<evidence type="ECO:0000313" key="1">
    <source>
        <dbReference type="EMBL" id="RFP76962.1"/>
    </source>
</evidence>
<name>A0A372EEW2_9BURK</name>
<dbReference type="Proteomes" id="UP000261931">
    <property type="component" value="Unassembled WGS sequence"/>
</dbReference>
<dbReference type="EMBL" id="QVLS01000013">
    <property type="protein sequence ID" value="RFP76962.1"/>
    <property type="molecule type" value="Genomic_DNA"/>
</dbReference>
<organism evidence="1 2">
    <name type="scientific">Hydrogenophaga borbori</name>
    <dbReference type="NCBI Taxonomy" id="2294117"/>
    <lineage>
        <taxon>Bacteria</taxon>
        <taxon>Pseudomonadati</taxon>
        <taxon>Pseudomonadota</taxon>
        <taxon>Betaproteobacteria</taxon>
        <taxon>Burkholderiales</taxon>
        <taxon>Comamonadaceae</taxon>
        <taxon>Hydrogenophaga</taxon>
    </lineage>
</organism>
<dbReference type="RefSeq" id="WP_116960520.1">
    <property type="nucleotide sequence ID" value="NZ_QVLS01000013.1"/>
</dbReference>
<protein>
    <submittedName>
        <fullName evidence="1">Uncharacterized protein</fullName>
    </submittedName>
</protein>
<accession>A0A372EEW2</accession>
<sequence>MFIPAKGSAPFLHPSRATRKQNHWSVVTRALEAPWYLLVYDVTCQWGHKVSQTSLVACDEALVDMLAEMAAADVHGLACLDRRHGPGPCWGLHWIDAVWKPAPEEARTVGRLLIRCDAESVVRDAFLRPVGEVAGRRLLYERAARGGIA</sequence>
<dbReference type="AlphaFoldDB" id="A0A372EEW2"/>
<comment type="caution">
    <text evidence="1">The sequence shown here is derived from an EMBL/GenBank/DDBJ whole genome shotgun (WGS) entry which is preliminary data.</text>
</comment>